<protein>
    <recommendedName>
        <fullName evidence="3">Asparagine synthase (Glutamine-hydrolysing)</fullName>
    </recommendedName>
</protein>
<evidence type="ECO:0000313" key="2">
    <source>
        <dbReference type="Proteomes" id="UP000323300"/>
    </source>
</evidence>
<keyword evidence="2" id="KW-1185">Reference proteome</keyword>
<organism evidence="1 2">
    <name type="scientific">Neomesorhizobium albiziae</name>
    <dbReference type="NCBI Taxonomy" id="335020"/>
    <lineage>
        <taxon>Bacteria</taxon>
        <taxon>Pseudomonadati</taxon>
        <taxon>Pseudomonadota</taxon>
        <taxon>Alphaproteobacteria</taxon>
        <taxon>Hyphomicrobiales</taxon>
        <taxon>Phyllobacteriaceae</taxon>
        <taxon>Neomesorhizobium</taxon>
    </lineage>
</organism>
<accession>A0A1I3XKC0</accession>
<dbReference type="Proteomes" id="UP000323300">
    <property type="component" value="Unassembled WGS sequence"/>
</dbReference>
<evidence type="ECO:0008006" key="3">
    <source>
        <dbReference type="Google" id="ProtNLM"/>
    </source>
</evidence>
<gene>
    <name evidence="1" type="ORF">SAMN04488498_103305</name>
</gene>
<evidence type="ECO:0000313" key="1">
    <source>
        <dbReference type="EMBL" id="SFK19799.1"/>
    </source>
</evidence>
<reference evidence="1 2" key="1">
    <citation type="submission" date="2016-10" db="EMBL/GenBank/DDBJ databases">
        <authorList>
            <person name="Varghese N."/>
            <person name="Submissions S."/>
        </authorList>
    </citation>
    <scope>NUCLEOTIDE SEQUENCE [LARGE SCALE GENOMIC DNA]</scope>
    <source>
        <strain evidence="1 2">DSM 21822</strain>
    </source>
</reference>
<sequence>MIAGTEFDGQFIVSNGHAPERPGSRRIKLNSLCVDIFARQPVTKVFDRSGELIGCLLGTPIDVEQGKILVDHHVIEIEFGKESALNIAVETEIYRFAGSFVFLLDMPHARRLYLDANGTKSVVYNVADQVAASTTLLVLPTVKEYYEGLDRSLYAALNVDKDGWFPAGLTAHAGVKRLISNHYLDLETWTCVRHWPLEPVVREADPAGSIKTIVEQTSRVIETLSKVAPTNLALTAGYDTRLLLACSRNLLDQLGFITVNVPGGELDIKRARELSERFGLRHQLLPYVEASPEQMETWQRKVSHCITGSNLRMHPSMAPLKDTIFVGGVGGEVGRGFLWLNSNDQTKLDANGLIERLKLPLEPRLRLAVDAWLRPLKDLDSLLILDLAFMELRVSSWAFAQAYAPSHHIEINPLISRKTYKAMLSLQPSVRRNNGMVVRAVTTAWPELLELPVNRYGDWRDAYQKARDAAADPRRALRKLRQLASAKTTNVFSHRKKSPGI</sequence>
<dbReference type="EMBL" id="FOSL01000003">
    <property type="protein sequence ID" value="SFK19799.1"/>
    <property type="molecule type" value="Genomic_DNA"/>
</dbReference>
<name>A0A1I3XKC0_9HYPH</name>
<dbReference type="AlphaFoldDB" id="A0A1I3XKC0"/>
<dbReference type="RefSeq" id="WP_244621635.1">
    <property type="nucleotide sequence ID" value="NZ_BSPE01000008.1"/>
</dbReference>
<proteinExistence type="predicted"/>